<evidence type="ECO:0000256" key="3">
    <source>
        <dbReference type="ARBA" id="ARBA00023163"/>
    </source>
</evidence>
<dbReference type="Pfam" id="PF00440">
    <property type="entry name" value="TetR_N"/>
    <property type="match status" value="1"/>
</dbReference>
<dbReference type="InterPro" id="IPR036271">
    <property type="entry name" value="Tet_transcr_reg_TetR-rel_C_sf"/>
</dbReference>
<evidence type="ECO:0000313" key="7">
    <source>
        <dbReference type="Proteomes" id="UP000326287"/>
    </source>
</evidence>
<dbReference type="OrthoDB" id="63332at2"/>
<feature type="DNA-binding region" description="H-T-H motif" evidence="4">
    <location>
        <begin position="39"/>
        <end position="58"/>
    </location>
</feature>
<dbReference type="InterPro" id="IPR009057">
    <property type="entry name" value="Homeodomain-like_sf"/>
</dbReference>
<dbReference type="PANTHER" id="PTHR30055">
    <property type="entry name" value="HTH-TYPE TRANSCRIPTIONAL REGULATOR RUTR"/>
    <property type="match status" value="1"/>
</dbReference>
<dbReference type="EMBL" id="CP036422">
    <property type="protein sequence ID" value="QFU76294.1"/>
    <property type="molecule type" value="Genomic_DNA"/>
</dbReference>
<dbReference type="AlphaFoldDB" id="A0A5P9NM09"/>
<feature type="domain" description="HTH tetR-type" evidence="5">
    <location>
        <begin position="16"/>
        <end position="76"/>
    </location>
</feature>
<accession>A0A5P9NM09</accession>
<evidence type="ECO:0000256" key="2">
    <source>
        <dbReference type="ARBA" id="ARBA00023125"/>
    </source>
</evidence>
<evidence type="ECO:0000259" key="5">
    <source>
        <dbReference type="PROSITE" id="PS50977"/>
    </source>
</evidence>
<dbReference type="GO" id="GO:0000976">
    <property type="term" value="F:transcription cis-regulatory region binding"/>
    <property type="evidence" value="ECO:0007669"/>
    <property type="project" value="TreeGrafter"/>
</dbReference>
<dbReference type="SUPFAM" id="SSF46689">
    <property type="entry name" value="Homeodomain-like"/>
    <property type="match status" value="1"/>
</dbReference>
<dbReference type="Proteomes" id="UP000326287">
    <property type="component" value="Chromosome"/>
</dbReference>
<evidence type="ECO:0000313" key="6">
    <source>
        <dbReference type="EMBL" id="QFU76294.1"/>
    </source>
</evidence>
<keyword evidence="2 4" id="KW-0238">DNA-binding</keyword>
<protein>
    <submittedName>
        <fullName evidence="6">TetR/AcrR family transcriptional regulator</fullName>
    </submittedName>
</protein>
<dbReference type="PROSITE" id="PS50977">
    <property type="entry name" value="HTH_TETR_2"/>
    <property type="match status" value="1"/>
</dbReference>
<dbReference type="Gene3D" id="1.10.10.60">
    <property type="entry name" value="Homeodomain-like"/>
    <property type="match status" value="1"/>
</dbReference>
<proteinExistence type="predicted"/>
<dbReference type="InterPro" id="IPR023772">
    <property type="entry name" value="DNA-bd_HTH_TetR-type_CS"/>
</dbReference>
<dbReference type="RefSeq" id="WP_152662400.1">
    <property type="nucleotide sequence ID" value="NZ_CP036422.1"/>
</dbReference>
<dbReference type="PANTHER" id="PTHR30055:SF234">
    <property type="entry name" value="HTH-TYPE TRANSCRIPTIONAL REGULATOR BETI"/>
    <property type="match status" value="1"/>
</dbReference>
<dbReference type="InterPro" id="IPR001647">
    <property type="entry name" value="HTH_TetR"/>
</dbReference>
<dbReference type="PROSITE" id="PS01081">
    <property type="entry name" value="HTH_TETR_1"/>
    <property type="match status" value="1"/>
</dbReference>
<evidence type="ECO:0000256" key="4">
    <source>
        <dbReference type="PROSITE-ProRule" id="PRU00335"/>
    </source>
</evidence>
<keyword evidence="7" id="KW-1185">Reference proteome</keyword>
<keyword evidence="3" id="KW-0804">Transcription</keyword>
<name>A0A5P9NM09_9GAMM</name>
<evidence type="ECO:0000256" key="1">
    <source>
        <dbReference type="ARBA" id="ARBA00023015"/>
    </source>
</evidence>
<gene>
    <name evidence="6" type="ORF">EY643_11840</name>
</gene>
<dbReference type="GO" id="GO:0003700">
    <property type="term" value="F:DNA-binding transcription factor activity"/>
    <property type="evidence" value="ECO:0007669"/>
    <property type="project" value="TreeGrafter"/>
</dbReference>
<dbReference type="Gene3D" id="1.10.357.10">
    <property type="entry name" value="Tetracycline Repressor, domain 2"/>
    <property type="match status" value="1"/>
</dbReference>
<keyword evidence="1" id="KW-0805">Transcription regulation</keyword>
<dbReference type="InterPro" id="IPR050109">
    <property type="entry name" value="HTH-type_TetR-like_transc_reg"/>
</dbReference>
<dbReference type="KEGG" id="halc:EY643_11840"/>
<dbReference type="SUPFAM" id="SSF48498">
    <property type="entry name" value="Tetracyclin repressor-like, C-terminal domain"/>
    <property type="match status" value="1"/>
</dbReference>
<dbReference type="PRINTS" id="PR00455">
    <property type="entry name" value="HTHTETR"/>
</dbReference>
<organism evidence="6 7">
    <name type="scientific">Halioglobus maricola</name>
    <dbReference type="NCBI Taxonomy" id="2601894"/>
    <lineage>
        <taxon>Bacteria</taxon>
        <taxon>Pseudomonadati</taxon>
        <taxon>Pseudomonadota</taxon>
        <taxon>Gammaproteobacteria</taxon>
        <taxon>Cellvibrionales</taxon>
        <taxon>Halieaceae</taxon>
        <taxon>Halioglobus</taxon>
    </lineage>
</organism>
<reference evidence="6 7" key="1">
    <citation type="submission" date="2019-02" db="EMBL/GenBank/DDBJ databases">
        <authorList>
            <person name="Li S.-H."/>
        </authorList>
    </citation>
    <scope>NUCLEOTIDE SEQUENCE [LARGE SCALE GENOMIC DNA]</scope>
    <source>
        <strain evidence="6 7">IMCC14385</strain>
    </source>
</reference>
<sequence>MREHSDYEIRRKQGSARRRIAVLGKAGGCFAELGYKKTTMDEVARRAEVSKGLVYHFFDSKSGLFNAVVEDTLKQWTTFVEYKASGSEETTLEELNSLFITSFDFMERNPVLSLFAREDDTLLAPYLPQIVRQNRRWRDRVRRTLKQGIERGEIRDLDIRRMSLIFHQLQTGLLSSKASENTLPHYDSKTVQLASAVFIRGIQA</sequence>